<dbReference type="FunFam" id="3.40.800.20:FF:000014">
    <property type="entry name" value="Histone deacetylase 15"/>
    <property type="match status" value="1"/>
</dbReference>
<dbReference type="PANTHER" id="PTHR10625">
    <property type="entry name" value="HISTONE DEACETYLASE HDAC1-RELATED"/>
    <property type="match status" value="1"/>
</dbReference>
<comment type="caution">
    <text evidence="16">The sequence shown here is derived from an EMBL/GenBank/DDBJ whole genome shotgun (WGS) entry which is preliminary data.</text>
</comment>
<organism evidence="16 17">
    <name type="scientific">Artemisia annua</name>
    <name type="common">Sweet wormwood</name>
    <dbReference type="NCBI Taxonomy" id="35608"/>
    <lineage>
        <taxon>Eukaryota</taxon>
        <taxon>Viridiplantae</taxon>
        <taxon>Streptophyta</taxon>
        <taxon>Embryophyta</taxon>
        <taxon>Tracheophyta</taxon>
        <taxon>Spermatophyta</taxon>
        <taxon>Magnoliopsida</taxon>
        <taxon>eudicotyledons</taxon>
        <taxon>Gunneridae</taxon>
        <taxon>Pentapetalae</taxon>
        <taxon>asterids</taxon>
        <taxon>campanulids</taxon>
        <taxon>Asterales</taxon>
        <taxon>Asteraceae</taxon>
        <taxon>Asteroideae</taxon>
        <taxon>Anthemideae</taxon>
        <taxon>Artemisiinae</taxon>
        <taxon>Artemisia</taxon>
    </lineage>
</organism>
<evidence type="ECO:0000256" key="7">
    <source>
        <dbReference type="ARBA" id="ARBA00022801"/>
    </source>
</evidence>
<keyword evidence="8" id="KW-0862">Zinc</keyword>
<evidence type="ECO:0000256" key="1">
    <source>
        <dbReference type="ARBA" id="ARBA00001947"/>
    </source>
</evidence>
<evidence type="ECO:0000256" key="3">
    <source>
        <dbReference type="ARBA" id="ARBA00007738"/>
    </source>
</evidence>
<feature type="coiled-coil region" evidence="14">
    <location>
        <begin position="524"/>
        <end position="561"/>
    </location>
</feature>
<accession>A0A2U1QPD9</accession>
<evidence type="ECO:0000256" key="11">
    <source>
        <dbReference type="ARBA" id="ARBA00023163"/>
    </source>
</evidence>
<sequence>MESLSDDSGETEERRRVGLVYDERMCRHSTPKKEHHPENPGRIRAVWNKLMSAGIPQRCVVFKAKEAEDKYIEAVHTKSHINLIKTISSKKTVSQRNKLAAKYDSIYFNEGSSESAYLAAGSVLEVAEKVAKGELNSAFAIVRPPGHHAEKSEPMGFCLFNNVAIAASFLLDQRKLGIKKILIVDWDIHHGNATQKMFWKDSRVLSFSVHRHENGSFYPGGDDGSHTMVGEGPGLGYNINVPWENAQCDDADYIAVWDHILIPVAKEFNPDIILISAGFDAAIGDPLGDCCVTPHGFSILLKKLMKFSKGKIVMALEGGYNLDSLSKSVLACIEVLLEDNPIAESYEVYPFESTWRVIKDVRGKLSKLWPILATKLPKKLTDRVKPLPETYSSQSDAEEDCVPDTLIKKRKCQTLSVGNSLFKCKQQKVSDMNDEEDFEDPQSHTALKLKWSNAELDDDCVSALTQAFRLLCQMDKNVDVYRDGIQKLKAKSVEDSDIIERQCIAIKENVKRLQSLLNSEKEFKDKLLAERVQNDAQIRQLKDEQAKVKDKLEEIMTMNNNVVSDIVARDKTLIIKDEQIRKLKDEQANVKDKLVKIMTMNDNMVSDIVTRDKTLTIKDAQVQQLKDEQAKAKDKLAKIMTTNDNMVSDIVARDKTLSIKDEQIRQLKDEQAKVKDKLAKIMTMNDNMVSKIVARDKTLIIKDAEIQQLKDELAKVITANTNMASDMVTKKDKKRKASVMSIEVAFKYPESHTENLNVVVSPLRVLKLNKISNAKLAGDCVLVMKEAARRLHRMDNNDDAYHERIQNLKARAVEDSGIVKKQNISIEDSDKRLQRVLQTKKEFKDNLMAERAHNGAQVKETKDEQDKAMTDNYHMASDIITRKTLSINFVVSPHRVSKMKKMSNAELAGDCFLVMTEAAERLRQMDNKEIEALKQQVVSLEEKDCRMASDIITKDKTLAVKDKEIEALKQQVVSLKTKDYHMTSEIITKDTTLTIKDKEIDALKQQLESLEAKDNEIQDLKQQLGYAQTTEAQMMNALRLFSSQRAEALEKTIKADHDRTLLLTEFIPNMVKDLFQRYDDTVTERLKQAVKECHNIQLSCIQEMVANADKPLEDIMEITAKKFQI</sequence>
<gene>
    <name evidence="16" type="ORF">CTI12_AA002540</name>
</gene>
<dbReference type="InterPro" id="IPR000286">
    <property type="entry name" value="HDACs"/>
</dbReference>
<keyword evidence="6" id="KW-0479">Metal-binding</keyword>
<dbReference type="GO" id="GO:0050793">
    <property type="term" value="P:regulation of developmental process"/>
    <property type="evidence" value="ECO:0007669"/>
    <property type="project" value="UniProtKB-ARBA"/>
</dbReference>
<evidence type="ECO:0000313" key="16">
    <source>
        <dbReference type="EMBL" id="PWA99842.1"/>
    </source>
</evidence>
<evidence type="ECO:0000256" key="14">
    <source>
        <dbReference type="SAM" id="Coils"/>
    </source>
</evidence>
<dbReference type="GO" id="GO:0040029">
    <property type="term" value="P:epigenetic regulation of gene expression"/>
    <property type="evidence" value="ECO:0007669"/>
    <property type="project" value="TreeGrafter"/>
</dbReference>
<keyword evidence="5" id="KW-0678">Repressor</keyword>
<feature type="coiled-coil region" evidence="14">
    <location>
        <begin position="615"/>
        <end position="684"/>
    </location>
</feature>
<dbReference type="PANTHER" id="PTHR10625:SF25">
    <property type="entry name" value="HISTONE DEACETYLASE 18-RELATED"/>
    <property type="match status" value="1"/>
</dbReference>
<protein>
    <recommendedName>
        <fullName evidence="4">histone deacetylase</fullName>
        <ecNumber evidence="4">3.5.1.98</ecNumber>
    </recommendedName>
</protein>
<keyword evidence="12" id="KW-0539">Nucleus</keyword>
<evidence type="ECO:0000256" key="13">
    <source>
        <dbReference type="ARBA" id="ARBA00049416"/>
    </source>
</evidence>
<dbReference type="PRINTS" id="PR01270">
    <property type="entry name" value="HDASUPER"/>
</dbReference>
<reference evidence="16 17" key="1">
    <citation type="journal article" date="2018" name="Mol. Plant">
        <title>The genome of Artemisia annua provides insight into the evolution of Asteraceae family and artemisinin biosynthesis.</title>
        <authorList>
            <person name="Shen Q."/>
            <person name="Zhang L."/>
            <person name="Liao Z."/>
            <person name="Wang S."/>
            <person name="Yan T."/>
            <person name="Shi P."/>
            <person name="Liu M."/>
            <person name="Fu X."/>
            <person name="Pan Q."/>
            <person name="Wang Y."/>
            <person name="Lv Z."/>
            <person name="Lu X."/>
            <person name="Zhang F."/>
            <person name="Jiang W."/>
            <person name="Ma Y."/>
            <person name="Chen M."/>
            <person name="Hao X."/>
            <person name="Li L."/>
            <person name="Tang Y."/>
            <person name="Lv G."/>
            <person name="Zhou Y."/>
            <person name="Sun X."/>
            <person name="Brodelius P.E."/>
            <person name="Rose J.K.C."/>
            <person name="Tang K."/>
        </authorList>
    </citation>
    <scope>NUCLEOTIDE SEQUENCE [LARGE SCALE GENOMIC DNA]</scope>
    <source>
        <strain evidence="17">cv. Huhao1</strain>
        <tissue evidence="16">Leaf</tissue>
    </source>
</reference>
<evidence type="ECO:0000256" key="8">
    <source>
        <dbReference type="ARBA" id="ARBA00022833"/>
    </source>
</evidence>
<dbReference type="OrthoDB" id="424012at2759"/>
<keyword evidence="14" id="KW-0175">Coiled coil</keyword>
<dbReference type="STRING" id="35608.A0A2U1QPD9"/>
<keyword evidence="11" id="KW-0804">Transcription</keyword>
<dbReference type="GO" id="GO:0005737">
    <property type="term" value="C:cytoplasm"/>
    <property type="evidence" value="ECO:0007669"/>
    <property type="project" value="UniProtKB-ARBA"/>
</dbReference>
<evidence type="ECO:0000313" key="17">
    <source>
        <dbReference type="Proteomes" id="UP000245207"/>
    </source>
</evidence>
<dbReference type="GO" id="GO:0141221">
    <property type="term" value="F:histone deacetylase activity, hydrolytic mechanism"/>
    <property type="evidence" value="ECO:0007669"/>
    <property type="project" value="UniProtKB-EC"/>
</dbReference>
<evidence type="ECO:0000256" key="9">
    <source>
        <dbReference type="ARBA" id="ARBA00022853"/>
    </source>
</evidence>
<proteinExistence type="inferred from homology"/>
<comment type="subcellular location">
    <subcellularLocation>
        <location evidence="2">Nucleus</location>
    </subcellularLocation>
</comment>
<evidence type="ECO:0000256" key="2">
    <source>
        <dbReference type="ARBA" id="ARBA00004123"/>
    </source>
</evidence>
<comment type="cofactor">
    <cofactor evidence="1">
        <name>Zn(2+)</name>
        <dbReference type="ChEBI" id="CHEBI:29105"/>
    </cofactor>
</comment>
<feature type="coiled-coil region" evidence="14">
    <location>
        <begin position="916"/>
        <end position="1023"/>
    </location>
</feature>
<dbReference type="SUPFAM" id="SSF52768">
    <property type="entry name" value="Arginase/deacetylase"/>
    <property type="match status" value="1"/>
</dbReference>
<keyword evidence="9" id="KW-0156">Chromatin regulator</keyword>
<dbReference type="GO" id="GO:0000118">
    <property type="term" value="C:histone deacetylase complex"/>
    <property type="evidence" value="ECO:0007669"/>
    <property type="project" value="TreeGrafter"/>
</dbReference>
<comment type="catalytic activity">
    <reaction evidence="13">
        <text>N(6)-acetyl-L-lysyl-[histone] + H2O = L-lysyl-[histone] + acetate</text>
        <dbReference type="Rhea" id="RHEA:58196"/>
        <dbReference type="Rhea" id="RHEA-COMP:9845"/>
        <dbReference type="Rhea" id="RHEA-COMP:11338"/>
        <dbReference type="ChEBI" id="CHEBI:15377"/>
        <dbReference type="ChEBI" id="CHEBI:29969"/>
        <dbReference type="ChEBI" id="CHEBI:30089"/>
        <dbReference type="ChEBI" id="CHEBI:61930"/>
        <dbReference type="EC" id="3.5.1.98"/>
    </reaction>
    <physiologicalReaction direction="left-to-right" evidence="13">
        <dbReference type="Rhea" id="RHEA:58197"/>
    </physiologicalReaction>
</comment>
<evidence type="ECO:0000256" key="12">
    <source>
        <dbReference type="ARBA" id="ARBA00023242"/>
    </source>
</evidence>
<dbReference type="InterPro" id="IPR037138">
    <property type="entry name" value="His_deacetylse_dom_sf"/>
</dbReference>
<keyword evidence="17" id="KW-1185">Reference proteome</keyword>
<dbReference type="Proteomes" id="UP000245207">
    <property type="component" value="Unassembled WGS sequence"/>
</dbReference>
<evidence type="ECO:0000256" key="6">
    <source>
        <dbReference type="ARBA" id="ARBA00022723"/>
    </source>
</evidence>
<keyword evidence="7" id="KW-0378">Hydrolase</keyword>
<dbReference type="EC" id="3.5.1.98" evidence="4"/>
<dbReference type="AlphaFoldDB" id="A0A2U1QPD9"/>
<comment type="similarity">
    <text evidence="3">Belongs to the histone deacetylase family. HD type 2 subfamily.</text>
</comment>
<evidence type="ECO:0000259" key="15">
    <source>
        <dbReference type="Pfam" id="PF00850"/>
    </source>
</evidence>
<feature type="domain" description="Histone deacetylase" evidence="15">
    <location>
        <begin position="36"/>
        <end position="335"/>
    </location>
</feature>
<dbReference type="InterPro" id="IPR023801">
    <property type="entry name" value="His_deacetylse_dom"/>
</dbReference>
<evidence type="ECO:0000256" key="10">
    <source>
        <dbReference type="ARBA" id="ARBA00023015"/>
    </source>
</evidence>
<name>A0A2U1QPD9_ARTAN</name>
<evidence type="ECO:0000256" key="4">
    <source>
        <dbReference type="ARBA" id="ARBA00012111"/>
    </source>
</evidence>
<keyword evidence="10" id="KW-0805">Transcription regulation</keyword>
<dbReference type="InterPro" id="IPR023696">
    <property type="entry name" value="Ureohydrolase_dom_sf"/>
</dbReference>
<dbReference type="EMBL" id="PKPP01000004">
    <property type="protein sequence ID" value="PWA99842.1"/>
    <property type="molecule type" value="Genomic_DNA"/>
</dbReference>
<dbReference type="Gene3D" id="3.40.800.20">
    <property type="entry name" value="Histone deacetylase domain"/>
    <property type="match status" value="1"/>
</dbReference>
<dbReference type="GO" id="GO:0046872">
    <property type="term" value="F:metal ion binding"/>
    <property type="evidence" value="ECO:0007669"/>
    <property type="project" value="UniProtKB-KW"/>
</dbReference>
<dbReference type="Pfam" id="PF00850">
    <property type="entry name" value="Hist_deacetyl"/>
    <property type="match status" value="1"/>
</dbReference>
<evidence type="ECO:0000256" key="5">
    <source>
        <dbReference type="ARBA" id="ARBA00022491"/>
    </source>
</evidence>